<protein>
    <submittedName>
        <fullName evidence="2">Truncated GIY-YIG endonuclease</fullName>
    </submittedName>
</protein>
<evidence type="ECO:0000313" key="2">
    <source>
        <dbReference type="EMBL" id="AHX83030.1"/>
    </source>
</evidence>
<dbReference type="Gene3D" id="3.40.1440.10">
    <property type="entry name" value="GIY-YIG endonuclease"/>
    <property type="match status" value="1"/>
</dbReference>
<dbReference type="EMBL" id="KJ434027">
    <property type="protein sequence ID" value="AHX83030.1"/>
    <property type="molecule type" value="Genomic_DNA"/>
</dbReference>
<keyword evidence="2" id="KW-0255">Endonuclease</keyword>
<dbReference type="InterPro" id="IPR000305">
    <property type="entry name" value="GIY-YIG_endonuc"/>
</dbReference>
<dbReference type="GeneID" id="20498031"/>
<dbReference type="SMART" id="SM00465">
    <property type="entry name" value="GIYc"/>
    <property type="match status" value="1"/>
</dbReference>
<keyword evidence="2" id="KW-0496">Mitochondrion</keyword>
<geneLocation type="mitochondrion" evidence="2"/>
<sequence>MMHNSIADPVVKLFIKNNCLHLMSLDKYTKEINPKDFIDYPIDGPDKQGHPSLYAGKSGCYAFLCLKTGDYYVGSAICLNTRYKTHKVRSSRPERGGSTSLYLSVREHGWHNFIWRPLIVTSNYINNFIKQNPEHELSLESLFILRSLTQFEARLFEQVLLTQFRPKLNSNYTVVFPYSNKEISAYIIFEGSKPLEVRVGDNAEFSMKFSSKNRAAVSLGIPKTTLDRYINLKIFTIYSPVLEMDVYLIDPSKPLSEDSPSYTTTDGVMTITGVDLYALAKGKLFALSLDKKSLFGIYDNPSKAAMSLDGRSDSRYISRYINLERPVAVGEDKTPVYFIMNPDWKTDIIGRIAARPGERKKSGRSRSIVLVDVLNKSALVFSTVSNMSRYIGRNALTDTGYVKKYMNPTKLYKGRYEFHYRDEFTGTITGKGSL</sequence>
<organism evidence="2">
    <name type="scientific">Sclerotinia borealis</name>
    <dbReference type="NCBI Taxonomy" id="77105"/>
    <lineage>
        <taxon>Eukaryota</taxon>
        <taxon>Fungi</taxon>
        <taxon>Dikarya</taxon>
        <taxon>Ascomycota</taxon>
        <taxon>Pezizomycotina</taxon>
        <taxon>Leotiomycetes</taxon>
        <taxon>Helotiales</taxon>
        <taxon>Sclerotiniaceae</taxon>
        <taxon>Sclerotinia</taxon>
    </lineage>
</organism>
<feature type="domain" description="GIY-YIG" evidence="1">
    <location>
        <begin position="56"/>
        <end position="170"/>
    </location>
</feature>
<reference evidence="2" key="1">
    <citation type="journal article" date="2014" name="PLoS ONE">
        <title>The 203 kbp Mitochondrial Genome of the Phytopathogenic Fungus Sclerotinia borealis Reveals Multiple Invasions of Introns and Genomic Duplications.</title>
        <authorList>
            <person name="Mardanov A.V."/>
            <person name="Beletsky A.V."/>
            <person name="Kadnikov V.V."/>
            <person name="Ignatov A.N."/>
            <person name="Ravin N.V."/>
        </authorList>
    </citation>
    <scope>NUCLEOTIDE SEQUENCE</scope>
    <source>
        <strain evidence="2">F-4128</strain>
    </source>
</reference>
<keyword evidence="2" id="KW-0378">Hydrolase</keyword>
<dbReference type="InterPro" id="IPR035901">
    <property type="entry name" value="GIY-YIG_endonuc_sf"/>
</dbReference>
<dbReference type="PROSITE" id="PS50164">
    <property type="entry name" value="GIY_YIG"/>
    <property type="match status" value="1"/>
</dbReference>
<dbReference type="GO" id="GO:0004519">
    <property type="term" value="F:endonuclease activity"/>
    <property type="evidence" value="ECO:0007669"/>
    <property type="project" value="UniProtKB-KW"/>
</dbReference>
<name>A0A088CAF1_9HELO</name>
<dbReference type="AlphaFoldDB" id="A0A088CAF1"/>
<keyword evidence="2" id="KW-0540">Nuclease</keyword>
<gene>
    <name evidence="2" type="ORF">SBORM_0072</name>
</gene>
<evidence type="ECO:0000259" key="1">
    <source>
        <dbReference type="PROSITE" id="PS50164"/>
    </source>
</evidence>
<accession>A0A088CAF1</accession>
<proteinExistence type="predicted"/>
<dbReference type="RefSeq" id="YP_009072388.1">
    <property type="nucleotide sequence ID" value="NC_025200.1"/>
</dbReference>
<dbReference type="SUPFAM" id="SSF82771">
    <property type="entry name" value="GIY-YIG endonuclease"/>
    <property type="match status" value="1"/>
</dbReference>